<evidence type="ECO:0000313" key="2">
    <source>
        <dbReference type="EMBL" id="TWT51847.1"/>
    </source>
</evidence>
<keyword evidence="1" id="KW-0472">Membrane</keyword>
<evidence type="ECO:0000313" key="3">
    <source>
        <dbReference type="Proteomes" id="UP000317243"/>
    </source>
</evidence>
<gene>
    <name evidence="2" type="ORF">KOR42_33200</name>
</gene>
<evidence type="ECO:0000256" key="1">
    <source>
        <dbReference type="SAM" id="Phobius"/>
    </source>
</evidence>
<keyword evidence="1" id="KW-1133">Transmembrane helix</keyword>
<feature type="transmembrane region" description="Helical" evidence="1">
    <location>
        <begin position="35"/>
        <end position="52"/>
    </location>
</feature>
<organism evidence="2 3">
    <name type="scientific">Thalassoglobus neptunius</name>
    <dbReference type="NCBI Taxonomy" id="1938619"/>
    <lineage>
        <taxon>Bacteria</taxon>
        <taxon>Pseudomonadati</taxon>
        <taxon>Planctomycetota</taxon>
        <taxon>Planctomycetia</taxon>
        <taxon>Planctomycetales</taxon>
        <taxon>Planctomycetaceae</taxon>
        <taxon>Thalassoglobus</taxon>
    </lineage>
</organism>
<dbReference type="Proteomes" id="UP000317243">
    <property type="component" value="Unassembled WGS sequence"/>
</dbReference>
<comment type="caution">
    <text evidence="2">The sequence shown here is derived from an EMBL/GenBank/DDBJ whole genome shotgun (WGS) entry which is preliminary data.</text>
</comment>
<dbReference type="EMBL" id="SIHI01000010">
    <property type="protein sequence ID" value="TWT51847.1"/>
    <property type="molecule type" value="Genomic_DNA"/>
</dbReference>
<dbReference type="AlphaFoldDB" id="A0A5C5WMK1"/>
<accession>A0A5C5WMK1</accession>
<keyword evidence="1" id="KW-0812">Transmembrane</keyword>
<sequence>MVTRLSWLIALILSSALVLLNLSRGNTGEPTLNVLILLVFILGSARAVEGLSQTSSSRPEK</sequence>
<protein>
    <submittedName>
        <fullName evidence="2">Uncharacterized protein</fullName>
    </submittedName>
</protein>
<name>A0A5C5WMK1_9PLAN</name>
<keyword evidence="3" id="KW-1185">Reference proteome</keyword>
<proteinExistence type="predicted"/>
<reference evidence="2 3" key="1">
    <citation type="submission" date="2019-02" db="EMBL/GenBank/DDBJ databases">
        <title>Deep-cultivation of Planctomycetes and their phenomic and genomic characterization uncovers novel biology.</title>
        <authorList>
            <person name="Wiegand S."/>
            <person name="Jogler M."/>
            <person name="Boedeker C."/>
            <person name="Pinto D."/>
            <person name="Vollmers J."/>
            <person name="Rivas-Marin E."/>
            <person name="Kohn T."/>
            <person name="Peeters S.H."/>
            <person name="Heuer A."/>
            <person name="Rast P."/>
            <person name="Oberbeckmann S."/>
            <person name="Bunk B."/>
            <person name="Jeske O."/>
            <person name="Meyerdierks A."/>
            <person name="Storesund J.E."/>
            <person name="Kallscheuer N."/>
            <person name="Luecker S."/>
            <person name="Lage O.M."/>
            <person name="Pohl T."/>
            <person name="Merkel B.J."/>
            <person name="Hornburger P."/>
            <person name="Mueller R.-W."/>
            <person name="Bruemmer F."/>
            <person name="Labrenz M."/>
            <person name="Spormann A.M."/>
            <person name="Op Den Camp H."/>
            <person name="Overmann J."/>
            <person name="Amann R."/>
            <person name="Jetten M.S.M."/>
            <person name="Mascher T."/>
            <person name="Medema M.H."/>
            <person name="Devos D.P."/>
            <person name="Kaster A.-K."/>
            <person name="Ovreas L."/>
            <person name="Rohde M."/>
            <person name="Galperin M.Y."/>
            <person name="Jogler C."/>
        </authorList>
    </citation>
    <scope>NUCLEOTIDE SEQUENCE [LARGE SCALE GENOMIC DNA]</scope>
    <source>
        <strain evidence="2 3">KOR42</strain>
    </source>
</reference>